<comment type="caution">
    <text evidence="1">The sequence shown here is derived from an EMBL/GenBank/DDBJ whole genome shotgun (WGS) entry which is preliminary data.</text>
</comment>
<dbReference type="Proteomes" id="UP000033874">
    <property type="component" value="Unassembled WGS sequence"/>
</dbReference>
<reference evidence="1 2" key="1">
    <citation type="submission" date="2015-04" db="EMBL/GenBank/DDBJ databases">
        <title>Genome sequence of aromatic hydrocarbons-degrading Sphingobium chungbukense DJ77.</title>
        <authorList>
            <person name="Kim Y.-C."/>
            <person name="Chae J.-C."/>
        </authorList>
    </citation>
    <scope>NUCLEOTIDE SEQUENCE [LARGE SCALE GENOMIC DNA]</scope>
    <source>
        <strain evidence="1 2">DJ77</strain>
    </source>
</reference>
<evidence type="ECO:0000313" key="2">
    <source>
        <dbReference type="Proteomes" id="UP000033874"/>
    </source>
</evidence>
<proteinExistence type="predicted"/>
<dbReference type="EMBL" id="LBIC01000004">
    <property type="protein sequence ID" value="KKW92269.1"/>
    <property type="molecule type" value="Genomic_DNA"/>
</dbReference>
<protein>
    <submittedName>
        <fullName evidence="1">Uncharacterized protein</fullName>
    </submittedName>
</protein>
<keyword evidence="2" id="KW-1185">Reference proteome</keyword>
<gene>
    <name evidence="1" type="ORF">YP76_10080</name>
</gene>
<sequence length="116" mass="12816">MTIFTRTRPRAMLVAQTDQNIIAAWKSFAGRQWAKLNSDDPENDTVTIVDTPAETLAGVIAKLRMLMFTQTAIPLIEATALGATIPGFDESIRGEDYLTELVWSAIKDLEAMEARS</sequence>
<evidence type="ECO:0000313" key="1">
    <source>
        <dbReference type="EMBL" id="KKW92269.1"/>
    </source>
</evidence>
<dbReference type="PATRIC" id="fig|56193.3.peg.2092"/>
<accession>A0A0M3AUQ7</accession>
<dbReference type="AlphaFoldDB" id="A0A0M3AUQ7"/>
<dbReference type="RefSeq" id="WP_046763473.1">
    <property type="nucleotide sequence ID" value="NZ_LBIC01000004.1"/>
</dbReference>
<organism evidence="1 2">
    <name type="scientific">Sphingobium chungbukense</name>
    <dbReference type="NCBI Taxonomy" id="56193"/>
    <lineage>
        <taxon>Bacteria</taxon>
        <taxon>Pseudomonadati</taxon>
        <taxon>Pseudomonadota</taxon>
        <taxon>Alphaproteobacteria</taxon>
        <taxon>Sphingomonadales</taxon>
        <taxon>Sphingomonadaceae</taxon>
        <taxon>Sphingobium</taxon>
    </lineage>
</organism>
<name>A0A0M3AUQ7_9SPHN</name>
<dbReference type="STRING" id="56193.YP76_10080"/>